<evidence type="ECO:0000313" key="2">
    <source>
        <dbReference type="Proteomes" id="UP000239990"/>
    </source>
</evidence>
<evidence type="ECO:0000313" key="1">
    <source>
        <dbReference type="EMBL" id="PPA72551.1"/>
    </source>
</evidence>
<protein>
    <submittedName>
        <fullName evidence="1">Uncharacterized protein</fullName>
    </submittedName>
</protein>
<name>A0A2S5GI12_9BURK</name>
<proteinExistence type="predicted"/>
<dbReference type="AlphaFoldDB" id="A0A2S5GI12"/>
<comment type="caution">
    <text evidence="1">The sequence shown here is derived from an EMBL/GenBank/DDBJ whole genome shotgun (WGS) entry which is preliminary data.</text>
</comment>
<dbReference type="Proteomes" id="UP000239990">
    <property type="component" value="Unassembled WGS sequence"/>
</dbReference>
<sequence length="81" mass="9033">MELVAVDRDGVTYIIERRCRSLPCDDGQQAFFYCCLRDGQPVSWHGENNYQLSDGTALLAVACRLTQPDVAGIERARTEPA</sequence>
<organism evidence="1 2">
    <name type="scientific">Achromobacter spanius</name>
    <dbReference type="NCBI Taxonomy" id="217203"/>
    <lineage>
        <taxon>Bacteria</taxon>
        <taxon>Pseudomonadati</taxon>
        <taxon>Pseudomonadota</taxon>
        <taxon>Betaproteobacteria</taxon>
        <taxon>Burkholderiales</taxon>
        <taxon>Alcaligenaceae</taxon>
        <taxon>Achromobacter</taxon>
    </lineage>
</organism>
<gene>
    <name evidence="1" type="ORF">C4E15_30080</name>
</gene>
<dbReference type="EMBL" id="PREU01000027">
    <property type="protein sequence ID" value="PPA72551.1"/>
    <property type="molecule type" value="Genomic_DNA"/>
</dbReference>
<accession>A0A2S5GI12</accession>
<reference evidence="1 2" key="1">
    <citation type="submission" date="2018-02" db="EMBL/GenBank/DDBJ databases">
        <title>Draft Genome of Achromobacter spanius stain 6.</title>
        <authorList>
            <person name="Gunasekera T.S."/>
            <person name="Radwan O."/>
            <person name="Ruiz O.N."/>
        </authorList>
    </citation>
    <scope>NUCLEOTIDE SEQUENCE [LARGE SCALE GENOMIC DNA]</scope>
    <source>
        <strain evidence="1 2">6</strain>
    </source>
</reference>